<evidence type="ECO:0000313" key="2">
    <source>
        <dbReference type="EMBL" id="PRP77846.1"/>
    </source>
</evidence>
<feature type="domain" description="DNA/RNA-binding protein Alba-like" evidence="1">
    <location>
        <begin position="27"/>
        <end position="84"/>
    </location>
</feature>
<dbReference type="InParanoid" id="A0A2P6N1J7"/>
<accession>A0A2P6N1J7</accession>
<gene>
    <name evidence="2" type="ORF">PROFUN_14134</name>
</gene>
<evidence type="ECO:0000259" key="1">
    <source>
        <dbReference type="Pfam" id="PF01918"/>
    </source>
</evidence>
<proteinExistence type="predicted"/>
<dbReference type="InterPro" id="IPR036882">
    <property type="entry name" value="Alba-like_dom_sf"/>
</dbReference>
<dbReference type="Pfam" id="PF01918">
    <property type="entry name" value="Alba"/>
    <property type="match status" value="1"/>
</dbReference>
<dbReference type="SUPFAM" id="SSF82704">
    <property type="entry name" value="AlbA-like"/>
    <property type="match status" value="1"/>
</dbReference>
<sequence length="127" mass="14211">MAAAAVQYPTSQSGQMIQVSTAHLGTNEIRVGQRRSEAYVRLAEQAFLHHDEIVLCGLGNTVRTVVSCAEIIKFRKYGTIQKISTSMVELDDGIRQSVAKIQINMKRNEGIRELLEKIIHEKSQETV</sequence>
<dbReference type="EMBL" id="MDYQ01000252">
    <property type="protein sequence ID" value="PRP77846.1"/>
    <property type="molecule type" value="Genomic_DNA"/>
</dbReference>
<dbReference type="InterPro" id="IPR002775">
    <property type="entry name" value="DNA/RNA-bd_Alba-like"/>
</dbReference>
<dbReference type="Gene3D" id="3.30.110.20">
    <property type="entry name" value="Alba-like domain"/>
    <property type="match status" value="1"/>
</dbReference>
<comment type="caution">
    <text evidence="2">The sequence shown here is derived from an EMBL/GenBank/DDBJ whole genome shotgun (WGS) entry which is preliminary data.</text>
</comment>
<evidence type="ECO:0000313" key="3">
    <source>
        <dbReference type="Proteomes" id="UP000241769"/>
    </source>
</evidence>
<dbReference type="PANTHER" id="PTHR31947:SF36">
    <property type="entry name" value="DNA_RNA-BINDING PROTEIN ALBA-LIKE DOMAIN-CONTAINING PROTEIN"/>
    <property type="match status" value="1"/>
</dbReference>
<dbReference type="PANTHER" id="PTHR31947">
    <property type="entry name" value="DNA/RNA-BINDING PROTEIN ALBA 3"/>
    <property type="match status" value="1"/>
</dbReference>
<reference evidence="2 3" key="1">
    <citation type="journal article" date="2018" name="Genome Biol. Evol.">
        <title>Multiple Roots of Fruiting Body Formation in Amoebozoa.</title>
        <authorList>
            <person name="Hillmann F."/>
            <person name="Forbes G."/>
            <person name="Novohradska S."/>
            <person name="Ferling I."/>
            <person name="Riege K."/>
            <person name="Groth M."/>
            <person name="Westermann M."/>
            <person name="Marz M."/>
            <person name="Spaller T."/>
            <person name="Winckler T."/>
            <person name="Schaap P."/>
            <person name="Glockner G."/>
        </authorList>
    </citation>
    <scope>NUCLEOTIDE SEQUENCE [LARGE SCALE GENOMIC DNA]</scope>
    <source>
        <strain evidence="2 3">Jena</strain>
    </source>
</reference>
<dbReference type="AlphaFoldDB" id="A0A2P6N1J7"/>
<dbReference type="GO" id="GO:0003723">
    <property type="term" value="F:RNA binding"/>
    <property type="evidence" value="ECO:0007669"/>
    <property type="project" value="TreeGrafter"/>
</dbReference>
<dbReference type="InterPro" id="IPR014560">
    <property type="entry name" value="UCP030333_Alba"/>
</dbReference>
<dbReference type="Proteomes" id="UP000241769">
    <property type="component" value="Unassembled WGS sequence"/>
</dbReference>
<protein>
    <recommendedName>
        <fullName evidence="1">DNA/RNA-binding protein Alba-like domain-containing protein</fullName>
    </recommendedName>
</protein>
<keyword evidence="3" id="KW-1185">Reference proteome</keyword>
<dbReference type="GO" id="GO:0005634">
    <property type="term" value="C:nucleus"/>
    <property type="evidence" value="ECO:0007669"/>
    <property type="project" value="TreeGrafter"/>
</dbReference>
<name>A0A2P6N1J7_9EUKA</name>
<organism evidence="2 3">
    <name type="scientific">Planoprotostelium fungivorum</name>
    <dbReference type="NCBI Taxonomy" id="1890364"/>
    <lineage>
        <taxon>Eukaryota</taxon>
        <taxon>Amoebozoa</taxon>
        <taxon>Evosea</taxon>
        <taxon>Variosea</taxon>
        <taxon>Cavosteliida</taxon>
        <taxon>Cavosteliaceae</taxon>
        <taxon>Planoprotostelium</taxon>
    </lineage>
</organism>